<organism evidence="2 3">
    <name type="scientific">Conger conger</name>
    <name type="common">Conger eel</name>
    <name type="synonym">Muraena conger</name>
    <dbReference type="NCBI Taxonomy" id="82655"/>
    <lineage>
        <taxon>Eukaryota</taxon>
        <taxon>Metazoa</taxon>
        <taxon>Chordata</taxon>
        <taxon>Craniata</taxon>
        <taxon>Vertebrata</taxon>
        <taxon>Euteleostomi</taxon>
        <taxon>Actinopterygii</taxon>
        <taxon>Neopterygii</taxon>
        <taxon>Teleostei</taxon>
        <taxon>Anguilliformes</taxon>
        <taxon>Congridae</taxon>
        <taxon>Conger</taxon>
    </lineage>
</organism>
<comment type="caution">
    <text evidence="2">The sequence shown here is derived from an EMBL/GenBank/DDBJ whole genome shotgun (WGS) entry which is preliminary data.</text>
</comment>
<sequence>MAAGPAPVWRFGPAFSTSPWMSSAFEYVRIPLRQGPQPDAFSPVMFHQPRPRWPLSCSRSLAVPRPDGTPALLRLGDGRGAPLNHGGVLSLRSEWAVSALLYTSESGPPPSDPSVEMAASDKPPAAGPNSQPLNCDQQAEGEQKPKKKKKKKAKLSPEEAAAGAGDAALQTSTDQPSSEEKKKKKKPKEKKEPKEPKAPKTPKTPKAPKEPKEKKAKSTTPKAKSTKKPRYACFTAWSCIFRK</sequence>
<protein>
    <submittedName>
        <fullName evidence="2">Uncharacterized protein</fullName>
    </submittedName>
</protein>
<gene>
    <name evidence="2" type="ORF">COCON_G00068340</name>
</gene>
<dbReference type="EMBL" id="JAFJMO010000004">
    <property type="protein sequence ID" value="KAJ8279768.1"/>
    <property type="molecule type" value="Genomic_DNA"/>
</dbReference>
<feature type="compositionally biased region" description="Basic and acidic residues" evidence="1">
    <location>
        <begin position="189"/>
        <end position="198"/>
    </location>
</feature>
<keyword evidence="3" id="KW-1185">Reference proteome</keyword>
<evidence type="ECO:0000256" key="1">
    <source>
        <dbReference type="SAM" id="MobiDB-lite"/>
    </source>
</evidence>
<evidence type="ECO:0000313" key="2">
    <source>
        <dbReference type="EMBL" id="KAJ8279768.1"/>
    </source>
</evidence>
<dbReference type="Proteomes" id="UP001152803">
    <property type="component" value="Unassembled WGS sequence"/>
</dbReference>
<accession>A0A9Q1I497</accession>
<feature type="compositionally biased region" description="Basic residues" evidence="1">
    <location>
        <begin position="145"/>
        <end position="154"/>
    </location>
</feature>
<dbReference type="AlphaFoldDB" id="A0A9Q1I497"/>
<feature type="region of interest" description="Disordered" evidence="1">
    <location>
        <begin position="104"/>
        <end position="229"/>
    </location>
</feature>
<proteinExistence type="predicted"/>
<evidence type="ECO:0000313" key="3">
    <source>
        <dbReference type="Proteomes" id="UP001152803"/>
    </source>
</evidence>
<feature type="compositionally biased region" description="Polar residues" evidence="1">
    <location>
        <begin position="128"/>
        <end position="137"/>
    </location>
</feature>
<reference evidence="2" key="1">
    <citation type="journal article" date="2023" name="Science">
        <title>Genome structures resolve the early diversification of teleost fishes.</title>
        <authorList>
            <person name="Parey E."/>
            <person name="Louis A."/>
            <person name="Montfort J."/>
            <person name="Bouchez O."/>
            <person name="Roques C."/>
            <person name="Iampietro C."/>
            <person name="Lluch J."/>
            <person name="Castinel A."/>
            <person name="Donnadieu C."/>
            <person name="Desvignes T."/>
            <person name="Floi Bucao C."/>
            <person name="Jouanno E."/>
            <person name="Wen M."/>
            <person name="Mejri S."/>
            <person name="Dirks R."/>
            <person name="Jansen H."/>
            <person name="Henkel C."/>
            <person name="Chen W.J."/>
            <person name="Zahm M."/>
            <person name="Cabau C."/>
            <person name="Klopp C."/>
            <person name="Thompson A.W."/>
            <person name="Robinson-Rechavi M."/>
            <person name="Braasch I."/>
            <person name="Lecointre G."/>
            <person name="Bobe J."/>
            <person name="Postlethwait J.H."/>
            <person name="Berthelot C."/>
            <person name="Roest Crollius H."/>
            <person name="Guiguen Y."/>
        </authorList>
    </citation>
    <scope>NUCLEOTIDE SEQUENCE</scope>
    <source>
        <strain evidence="2">Concon-B</strain>
    </source>
</reference>
<name>A0A9Q1I497_CONCO</name>